<keyword evidence="1" id="KW-0413">Isomerase</keyword>
<evidence type="ECO:0000313" key="1">
    <source>
        <dbReference type="EMBL" id="CAH6719679.1"/>
    </source>
</evidence>
<sequence length="162" mass="17889">MIKVFFDIAVDQVELGRITFRLYDDVTPKTAENFRALCTGEEGFGYAGSSIHKIIPEFMFQGGDITKGDGTGGKSIYGDKFRDENFKSKHHRPYLLTMANTGPNTNGSQFMVTTTVCSWLDNRHVVVGEVIEGFDIVEQIKSYGSDNGIPKTSITITNSGEC</sequence>
<protein>
    <submittedName>
        <fullName evidence="1">Peptidyl-prolyl cis-trans isomerase</fullName>
    </submittedName>
</protein>
<dbReference type="Proteomes" id="UP001152531">
    <property type="component" value="Unassembled WGS sequence"/>
</dbReference>
<evidence type="ECO:0000313" key="2">
    <source>
        <dbReference type="Proteomes" id="UP001152531"/>
    </source>
</evidence>
<organism evidence="1 2">
    <name type="scientific">[Candida] jaroonii</name>
    <dbReference type="NCBI Taxonomy" id="467808"/>
    <lineage>
        <taxon>Eukaryota</taxon>
        <taxon>Fungi</taxon>
        <taxon>Dikarya</taxon>
        <taxon>Ascomycota</taxon>
        <taxon>Saccharomycotina</taxon>
        <taxon>Pichiomycetes</taxon>
        <taxon>Debaryomycetaceae</taxon>
        <taxon>Yamadazyma</taxon>
    </lineage>
</organism>
<reference evidence="1" key="1">
    <citation type="submission" date="2022-06" db="EMBL/GenBank/DDBJ databases">
        <authorList>
            <person name="Legras J.-L."/>
            <person name="Devillers H."/>
            <person name="Grondin C."/>
        </authorList>
    </citation>
    <scope>NUCLEOTIDE SEQUENCE</scope>
    <source>
        <strain evidence="1">CLIB 1444</strain>
    </source>
</reference>
<gene>
    <name evidence="1" type="ORF">CLIB1444_02S14092</name>
</gene>
<accession>A0ACA9Y3Z0</accession>
<dbReference type="EMBL" id="CALSDN010000002">
    <property type="protein sequence ID" value="CAH6719679.1"/>
    <property type="molecule type" value="Genomic_DNA"/>
</dbReference>
<proteinExistence type="predicted"/>
<name>A0ACA9Y3Z0_9ASCO</name>
<comment type="caution">
    <text evidence="1">The sequence shown here is derived from an EMBL/GenBank/DDBJ whole genome shotgun (WGS) entry which is preliminary data.</text>
</comment>
<keyword evidence="2" id="KW-1185">Reference proteome</keyword>